<accession>A0A0N9IBH3</accession>
<keyword evidence="1" id="KW-0238">DNA-binding</keyword>
<dbReference type="GO" id="GO:0003677">
    <property type="term" value="F:DNA binding"/>
    <property type="evidence" value="ECO:0007669"/>
    <property type="project" value="UniProtKB-KW"/>
</dbReference>
<dbReference type="PROSITE" id="PS50043">
    <property type="entry name" value="HTH_LUXR_2"/>
    <property type="match status" value="1"/>
</dbReference>
<dbReference type="InterPro" id="IPR036388">
    <property type="entry name" value="WH-like_DNA-bd_sf"/>
</dbReference>
<dbReference type="SMART" id="SM00421">
    <property type="entry name" value="HTH_LUXR"/>
    <property type="match status" value="1"/>
</dbReference>
<dbReference type="GO" id="GO:0006355">
    <property type="term" value="P:regulation of DNA-templated transcription"/>
    <property type="evidence" value="ECO:0007669"/>
    <property type="project" value="InterPro"/>
</dbReference>
<dbReference type="InterPro" id="IPR000792">
    <property type="entry name" value="Tscrpt_reg_LuxR_C"/>
</dbReference>
<evidence type="ECO:0000313" key="4">
    <source>
        <dbReference type="Proteomes" id="UP000063699"/>
    </source>
</evidence>
<evidence type="ECO:0000259" key="2">
    <source>
        <dbReference type="PROSITE" id="PS50043"/>
    </source>
</evidence>
<dbReference type="Gene3D" id="1.10.10.10">
    <property type="entry name" value="Winged helix-like DNA-binding domain superfamily/Winged helix DNA-binding domain"/>
    <property type="match status" value="1"/>
</dbReference>
<dbReference type="PANTHER" id="PTHR43214">
    <property type="entry name" value="TWO-COMPONENT RESPONSE REGULATOR"/>
    <property type="match status" value="1"/>
</dbReference>
<dbReference type="PROSITE" id="PS00622">
    <property type="entry name" value="HTH_LUXR_1"/>
    <property type="match status" value="1"/>
</dbReference>
<feature type="domain" description="HTH luxR-type" evidence="2">
    <location>
        <begin position="21"/>
        <end position="86"/>
    </location>
</feature>
<dbReference type="SUPFAM" id="SSF46894">
    <property type="entry name" value="C-terminal effector domain of the bipartite response regulators"/>
    <property type="match status" value="1"/>
</dbReference>
<dbReference type="CDD" id="cd06170">
    <property type="entry name" value="LuxR_C_like"/>
    <property type="match status" value="1"/>
</dbReference>
<name>A0A0N9IBH3_9PSEU</name>
<evidence type="ECO:0000313" key="3">
    <source>
        <dbReference type="EMBL" id="ALG11830.1"/>
    </source>
</evidence>
<keyword evidence="4" id="KW-1185">Reference proteome</keyword>
<proteinExistence type="predicted"/>
<dbReference type="InterPro" id="IPR039420">
    <property type="entry name" value="WalR-like"/>
</dbReference>
<dbReference type="Pfam" id="PF00196">
    <property type="entry name" value="GerE"/>
    <property type="match status" value="1"/>
</dbReference>
<dbReference type="KEGG" id="kphy:AOZ06_37585"/>
<dbReference type="EMBL" id="CP012752">
    <property type="protein sequence ID" value="ALG11830.1"/>
    <property type="molecule type" value="Genomic_DNA"/>
</dbReference>
<dbReference type="AlphaFoldDB" id="A0A0N9IBH3"/>
<reference evidence="3 4" key="1">
    <citation type="submission" date="2015-07" db="EMBL/GenBank/DDBJ databases">
        <title>Genome sequencing of Kibdelosporangium phytohabitans.</title>
        <authorList>
            <person name="Qin S."/>
            <person name="Xing K."/>
        </authorList>
    </citation>
    <scope>NUCLEOTIDE SEQUENCE [LARGE SCALE GENOMIC DNA]</scope>
    <source>
        <strain evidence="3 4">KLBMP1111</strain>
    </source>
</reference>
<gene>
    <name evidence="3" type="ORF">AOZ06_37585</name>
</gene>
<sequence>MVEMIEEEAVGCTCRCTCGRSPAGFADLTAAQRRVAMLAAFGYTNRQIGSTLFLATSTVEQHLTNVYRRLGIKGRAEILGTIRQFNQVTPIGRLGAVPQPAVA</sequence>
<dbReference type="InterPro" id="IPR016032">
    <property type="entry name" value="Sig_transdc_resp-reg_C-effctor"/>
</dbReference>
<dbReference type="PRINTS" id="PR00038">
    <property type="entry name" value="HTHLUXR"/>
</dbReference>
<dbReference type="STRING" id="860235.AOZ06_37585"/>
<evidence type="ECO:0000256" key="1">
    <source>
        <dbReference type="ARBA" id="ARBA00023125"/>
    </source>
</evidence>
<dbReference type="Proteomes" id="UP000063699">
    <property type="component" value="Chromosome"/>
</dbReference>
<protein>
    <recommendedName>
        <fullName evidence="2">HTH luxR-type domain-containing protein</fullName>
    </recommendedName>
</protein>
<organism evidence="3 4">
    <name type="scientific">Kibdelosporangium phytohabitans</name>
    <dbReference type="NCBI Taxonomy" id="860235"/>
    <lineage>
        <taxon>Bacteria</taxon>
        <taxon>Bacillati</taxon>
        <taxon>Actinomycetota</taxon>
        <taxon>Actinomycetes</taxon>
        <taxon>Pseudonocardiales</taxon>
        <taxon>Pseudonocardiaceae</taxon>
        <taxon>Kibdelosporangium</taxon>
    </lineage>
</organism>